<evidence type="ECO:0000259" key="3">
    <source>
        <dbReference type="Pfam" id="PF13511"/>
    </source>
</evidence>
<sequence>MALAAALVLAFTMSPAEAATIYKSVDDRGNVQFSQTPPKDRPSETVEAGSSDPAPSASTNEENDQETPAVDGDRASDPATEVKVVDREKAREACRQAREQREAVANSGNQLMVQDEAGKYQPMSEAQRTERLERLDAIIDEACSAAEE</sequence>
<evidence type="ECO:0000313" key="4">
    <source>
        <dbReference type="EMBL" id="WQH16929.1"/>
    </source>
</evidence>
<feature type="chain" id="PRO_5046291015" evidence="2">
    <location>
        <begin position="19"/>
        <end position="148"/>
    </location>
</feature>
<dbReference type="EMBL" id="CP140153">
    <property type="protein sequence ID" value="WQH16929.1"/>
    <property type="molecule type" value="Genomic_DNA"/>
</dbReference>
<dbReference type="RefSeq" id="WP_322521914.1">
    <property type="nucleotide sequence ID" value="NZ_CP140153.1"/>
</dbReference>
<gene>
    <name evidence="4" type="ORF">SR882_03220</name>
</gene>
<feature type="region of interest" description="Disordered" evidence="1">
    <location>
        <begin position="25"/>
        <end position="125"/>
    </location>
</feature>
<accession>A0ABZ0YZH7</accession>
<keyword evidence="2" id="KW-0732">Signal</keyword>
<keyword evidence="5" id="KW-1185">Reference proteome</keyword>
<feature type="domain" description="DUF4124" evidence="3">
    <location>
        <begin position="13"/>
        <end position="58"/>
    </location>
</feature>
<feature type="signal peptide" evidence="2">
    <location>
        <begin position="1"/>
        <end position="18"/>
    </location>
</feature>
<evidence type="ECO:0000313" key="5">
    <source>
        <dbReference type="Proteomes" id="UP001327459"/>
    </source>
</evidence>
<name>A0ABZ0YZH7_9GAMM</name>
<proteinExistence type="predicted"/>
<evidence type="ECO:0000256" key="2">
    <source>
        <dbReference type="SAM" id="SignalP"/>
    </source>
</evidence>
<organism evidence="4 5">
    <name type="scientific">Guyparkeria halophila</name>
    <dbReference type="NCBI Taxonomy" id="47960"/>
    <lineage>
        <taxon>Bacteria</taxon>
        <taxon>Pseudomonadati</taxon>
        <taxon>Pseudomonadota</taxon>
        <taxon>Gammaproteobacteria</taxon>
        <taxon>Chromatiales</taxon>
        <taxon>Thioalkalibacteraceae</taxon>
        <taxon>Guyparkeria</taxon>
    </lineage>
</organism>
<dbReference type="InterPro" id="IPR025392">
    <property type="entry name" value="DUF4124"/>
</dbReference>
<reference evidence="4 5" key="1">
    <citation type="submission" date="2023-11" db="EMBL/GenBank/DDBJ databases">
        <title>MicrobeMod: A computational toolkit for identifying prokaryotic methylation and restriction-modification with nanopore sequencing.</title>
        <authorList>
            <person name="Crits-Christoph A."/>
            <person name="Kang S.C."/>
            <person name="Lee H."/>
            <person name="Ostrov N."/>
        </authorList>
    </citation>
    <scope>NUCLEOTIDE SEQUENCE [LARGE SCALE GENOMIC DNA]</scope>
    <source>
        <strain evidence="4 5">ATCC 49870</strain>
    </source>
</reference>
<feature type="compositionally biased region" description="Basic and acidic residues" evidence="1">
    <location>
        <begin position="83"/>
        <end position="102"/>
    </location>
</feature>
<dbReference type="Pfam" id="PF13511">
    <property type="entry name" value="DUF4124"/>
    <property type="match status" value="1"/>
</dbReference>
<evidence type="ECO:0000256" key="1">
    <source>
        <dbReference type="SAM" id="MobiDB-lite"/>
    </source>
</evidence>
<dbReference type="Proteomes" id="UP001327459">
    <property type="component" value="Chromosome"/>
</dbReference>
<protein>
    <submittedName>
        <fullName evidence="4">DUF4124 domain-containing protein</fullName>
    </submittedName>
</protein>